<dbReference type="GO" id="GO:0003677">
    <property type="term" value="F:DNA binding"/>
    <property type="evidence" value="ECO:0007669"/>
    <property type="project" value="UniProtKB-KW"/>
</dbReference>
<reference evidence="3 4" key="1">
    <citation type="submission" date="2019-01" db="EMBL/GenBank/DDBJ databases">
        <authorList>
            <person name="Chen W.-M."/>
        </authorList>
    </citation>
    <scope>NUCLEOTIDE SEQUENCE [LARGE SCALE GENOMIC DNA]</scope>
    <source>
        <strain evidence="3 4">ICH-3</strain>
    </source>
</reference>
<dbReference type="CDD" id="cd16961">
    <property type="entry name" value="RMtype1_S_TRD-CR_like"/>
    <property type="match status" value="1"/>
</dbReference>
<dbReference type="EMBL" id="SACT01000012">
    <property type="protein sequence ID" value="RVT48031.1"/>
    <property type="molecule type" value="Genomic_DNA"/>
</dbReference>
<evidence type="ECO:0000313" key="3">
    <source>
        <dbReference type="EMBL" id="RVT48031.1"/>
    </source>
</evidence>
<dbReference type="GO" id="GO:0009307">
    <property type="term" value="P:DNA restriction-modification system"/>
    <property type="evidence" value="ECO:0007669"/>
    <property type="project" value="UniProtKB-KW"/>
</dbReference>
<dbReference type="InterPro" id="IPR052021">
    <property type="entry name" value="Type-I_RS_S_subunit"/>
</dbReference>
<dbReference type="GO" id="GO:0004519">
    <property type="term" value="F:endonuclease activity"/>
    <property type="evidence" value="ECO:0007669"/>
    <property type="project" value="UniProtKB-KW"/>
</dbReference>
<evidence type="ECO:0000313" key="4">
    <source>
        <dbReference type="Proteomes" id="UP000288178"/>
    </source>
</evidence>
<keyword evidence="3" id="KW-0255">Endonuclease</keyword>
<keyword evidence="4" id="KW-1185">Reference proteome</keyword>
<organism evidence="3 4">
    <name type="scientific">Rubrivivax albus</name>
    <dbReference type="NCBI Taxonomy" id="2499835"/>
    <lineage>
        <taxon>Bacteria</taxon>
        <taxon>Pseudomonadati</taxon>
        <taxon>Pseudomonadota</taxon>
        <taxon>Betaproteobacteria</taxon>
        <taxon>Burkholderiales</taxon>
        <taxon>Sphaerotilaceae</taxon>
        <taxon>Rubrivivax</taxon>
    </lineage>
</organism>
<accession>A0A3S2TIS1</accession>
<dbReference type="SUPFAM" id="SSF116734">
    <property type="entry name" value="DNA methylase specificity domain"/>
    <property type="match status" value="1"/>
</dbReference>
<evidence type="ECO:0000256" key="1">
    <source>
        <dbReference type="ARBA" id="ARBA00022747"/>
    </source>
</evidence>
<protein>
    <submittedName>
        <fullName evidence="3">Restriction endonuclease subunit S</fullName>
    </submittedName>
</protein>
<keyword evidence="3" id="KW-0540">Nuclease</keyword>
<dbReference type="OrthoDB" id="5465337at2"/>
<comment type="caution">
    <text evidence="3">The sequence shown here is derived from an EMBL/GenBank/DDBJ whole genome shotgun (WGS) entry which is preliminary data.</text>
</comment>
<keyword evidence="1" id="KW-0680">Restriction system</keyword>
<name>A0A3S2TIS1_9BURK</name>
<dbReference type="AlphaFoldDB" id="A0A3S2TIS1"/>
<proteinExistence type="predicted"/>
<keyword evidence="3" id="KW-0378">Hydrolase</keyword>
<dbReference type="Proteomes" id="UP000288178">
    <property type="component" value="Unassembled WGS sequence"/>
</dbReference>
<dbReference type="InterPro" id="IPR044946">
    <property type="entry name" value="Restrct_endonuc_typeI_TRD_sf"/>
</dbReference>
<dbReference type="PANTHER" id="PTHR30408">
    <property type="entry name" value="TYPE-1 RESTRICTION ENZYME ECOKI SPECIFICITY PROTEIN"/>
    <property type="match status" value="1"/>
</dbReference>
<dbReference type="Gene3D" id="3.90.220.20">
    <property type="entry name" value="DNA methylase specificity domains"/>
    <property type="match status" value="1"/>
</dbReference>
<gene>
    <name evidence="3" type="ORF">ENE75_23455</name>
</gene>
<evidence type="ECO:0000256" key="2">
    <source>
        <dbReference type="ARBA" id="ARBA00023125"/>
    </source>
</evidence>
<sequence length="200" mass="22027">MPLDVLRTVLADVTQLQAGYPFRTTVEEVPDGDVHVIQMKDVSPDLGVEWSGVIRTRLAGRKQPDWIIDGDILFAAKGARFYAACVAAALPNAVCVPAFFHLRVRREAALDPEFLAWQINQMPCQRQLLQAAEGSSLLSIRRAVLEQLVVALPPIAEQRRIVALAGLAVQERLALQRLIHNREQQLQAIAEDLGAEAGSH</sequence>
<dbReference type="PANTHER" id="PTHR30408:SF12">
    <property type="entry name" value="TYPE I RESTRICTION ENZYME MJAVIII SPECIFICITY SUBUNIT"/>
    <property type="match status" value="1"/>
</dbReference>
<keyword evidence="2" id="KW-0238">DNA-binding</keyword>